<keyword evidence="6 9" id="KW-0326">Glycosidase</keyword>
<sequence length="496" mass="54500">MLPLRNVLLTAFVGASGLILEAAAAPAQGAENMPTSVPTWDYESVGTLRSPAVSYSNPLVAERADPHIAKHTDGWYYYTATVPAYDQIILRKAQTIQELASAEEVVIYNRTEEGVGSGQIWAPELHYINGKWYIYVALGVANTWNIRPFVFEGTGDDPLAATWVERGIIETNWDTFSLDATTFVANGVRYLVWAQNDPTWNDTNTALLIAPMINPWTLELPGVPITYPDLPWERIGHNVNEGPYVIKRNGTIFLTYSASATDHNYVVGLLSASETADLMDPASWNKSPVPVFQSNAQTSQWGPGHNSFTVSEDGLSDLIVYHDRGYRDIVGDPLNNPDRRTRVQKLYWRADGTPDFGIPVPDGWTPVRLRLAADETLYIRHHEGGAATVEDDAPLGDTQFRIVSPGIDGEGSVSLESTSLPSYFLRRSGSELVLASDDGSESFRTDSSFEQVAGLAGEEGLSFKIGDEYVRANDSNMLAVGRITCGEEAYATFFTE</sequence>
<comment type="similarity">
    <text evidence="2 9">Belongs to the glycosyl hydrolase 43 family.</text>
</comment>
<evidence type="ECO:0000256" key="5">
    <source>
        <dbReference type="ARBA" id="ARBA00022801"/>
    </source>
</evidence>
<feature type="active site" description="Proton donor" evidence="7">
    <location>
        <position position="241"/>
    </location>
</feature>
<keyword evidence="4 10" id="KW-0732">Signal</keyword>
<dbReference type="Pfam" id="PF05270">
    <property type="entry name" value="AbfB"/>
    <property type="match status" value="1"/>
</dbReference>
<evidence type="ECO:0000256" key="8">
    <source>
        <dbReference type="PIRSR" id="PIRSR606710-2"/>
    </source>
</evidence>
<evidence type="ECO:0000256" key="4">
    <source>
        <dbReference type="ARBA" id="ARBA00022729"/>
    </source>
</evidence>
<evidence type="ECO:0000256" key="1">
    <source>
        <dbReference type="ARBA" id="ARBA00001462"/>
    </source>
</evidence>
<comment type="catalytic activity">
    <reaction evidence="1">
        <text>Hydrolysis of terminal non-reducing alpha-L-arabinofuranoside residues in alpha-L-arabinosides.</text>
        <dbReference type="EC" id="3.2.1.55"/>
    </reaction>
</comment>
<dbReference type="InterPro" id="IPR006710">
    <property type="entry name" value="Glyco_hydro_43"/>
</dbReference>
<feature type="domain" description="Alpha-L-arabinofuranosidase B arabinose-binding" evidence="11">
    <location>
        <begin position="373"/>
        <end position="476"/>
    </location>
</feature>
<dbReference type="Gene3D" id="2.115.10.20">
    <property type="entry name" value="Glycosyl hydrolase domain, family 43"/>
    <property type="match status" value="1"/>
</dbReference>
<feature type="site" description="Important for catalytic activity, responsible for pKa modulation of the active site Glu and correct orientation of both the proton donor and substrate" evidence="8">
    <location>
        <position position="179"/>
    </location>
</feature>
<feature type="chain" id="PRO_5001771575" description="non-reducing end alpha-L-arabinofuranosidase" evidence="10">
    <location>
        <begin position="30"/>
        <end position="496"/>
    </location>
</feature>
<dbReference type="InterPro" id="IPR036195">
    <property type="entry name" value="AbfB_ABD_sf"/>
</dbReference>
<dbReference type="PANTHER" id="PTHR43817:SF1">
    <property type="entry name" value="HYDROLASE, FAMILY 43, PUTATIVE (AFU_ORTHOLOGUE AFUA_3G01660)-RELATED"/>
    <property type="match status" value="1"/>
</dbReference>
<proteinExistence type="inferred from homology"/>
<name>A0A084B197_STACB</name>
<evidence type="ECO:0000313" key="12">
    <source>
        <dbReference type="EMBL" id="KEY71326.1"/>
    </source>
</evidence>
<dbReference type="PANTHER" id="PTHR43817">
    <property type="entry name" value="GLYCOSYL HYDROLASE"/>
    <property type="match status" value="1"/>
</dbReference>
<evidence type="ECO:0000256" key="6">
    <source>
        <dbReference type="ARBA" id="ARBA00023295"/>
    </source>
</evidence>
<evidence type="ECO:0000256" key="10">
    <source>
        <dbReference type="SAM" id="SignalP"/>
    </source>
</evidence>
<dbReference type="Pfam" id="PF04616">
    <property type="entry name" value="Glyco_hydro_43"/>
    <property type="match status" value="1"/>
</dbReference>
<protein>
    <recommendedName>
        <fullName evidence="3">non-reducing end alpha-L-arabinofuranosidase</fullName>
        <ecNumber evidence="3">3.2.1.55</ecNumber>
    </recommendedName>
</protein>
<dbReference type="SUPFAM" id="SSF110221">
    <property type="entry name" value="AbfB domain"/>
    <property type="match status" value="1"/>
</dbReference>
<accession>A0A084B197</accession>
<dbReference type="HOGENOM" id="CLU_009397_2_1_1"/>
<gene>
    <name evidence="12" type="ORF">S7711_05917</name>
</gene>
<organism evidence="12 13">
    <name type="scientific">Stachybotrys chartarum (strain CBS 109288 / IBT 7711)</name>
    <name type="common">Toxic black mold</name>
    <name type="synonym">Stilbospora chartarum</name>
    <dbReference type="NCBI Taxonomy" id="1280523"/>
    <lineage>
        <taxon>Eukaryota</taxon>
        <taxon>Fungi</taxon>
        <taxon>Dikarya</taxon>
        <taxon>Ascomycota</taxon>
        <taxon>Pezizomycotina</taxon>
        <taxon>Sordariomycetes</taxon>
        <taxon>Hypocreomycetidae</taxon>
        <taxon>Hypocreales</taxon>
        <taxon>Stachybotryaceae</taxon>
        <taxon>Stachybotrys</taxon>
    </lineage>
</organism>
<dbReference type="SUPFAM" id="SSF75005">
    <property type="entry name" value="Arabinanase/levansucrase/invertase"/>
    <property type="match status" value="1"/>
</dbReference>
<dbReference type="OrthoDB" id="272289at2759"/>
<evidence type="ECO:0000259" key="11">
    <source>
        <dbReference type="Pfam" id="PF05270"/>
    </source>
</evidence>
<dbReference type="InterPro" id="IPR023296">
    <property type="entry name" value="Glyco_hydro_beta-prop_sf"/>
</dbReference>
<dbReference type="CDD" id="cd23265">
    <property type="entry name" value="beta-trefoil_ABD_ABFB-like"/>
    <property type="match status" value="1"/>
</dbReference>
<dbReference type="CDD" id="cd18817">
    <property type="entry name" value="GH43f_LbAraf43-like"/>
    <property type="match status" value="1"/>
</dbReference>
<evidence type="ECO:0000256" key="2">
    <source>
        <dbReference type="ARBA" id="ARBA00009865"/>
    </source>
</evidence>
<keyword evidence="5 9" id="KW-0378">Hydrolase</keyword>
<keyword evidence="13" id="KW-1185">Reference proteome</keyword>
<feature type="active site" description="Proton acceptor" evidence="7">
    <location>
        <position position="65"/>
    </location>
</feature>
<evidence type="ECO:0000256" key="3">
    <source>
        <dbReference type="ARBA" id="ARBA00012670"/>
    </source>
</evidence>
<evidence type="ECO:0000256" key="9">
    <source>
        <dbReference type="RuleBase" id="RU361187"/>
    </source>
</evidence>
<evidence type="ECO:0000256" key="7">
    <source>
        <dbReference type="PIRSR" id="PIRSR606710-1"/>
    </source>
</evidence>
<reference evidence="12 13" key="1">
    <citation type="journal article" date="2014" name="BMC Genomics">
        <title>Comparative genome sequencing reveals chemotype-specific gene clusters in the toxigenic black mold Stachybotrys.</title>
        <authorList>
            <person name="Semeiks J."/>
            <person name="Borek D."/>
            <person name="Otwinowski Z."/>
            <person name="Grishin N.V."/>
        </authorList>
    </citation>
    <scope>NUCLEOTIDE SEQUENCE [LARGE SCALE GENOMIC DNA]</scope>
    <source>
        <strain evidence="13">CBS 109288 / IBT 7711</strain>
    </source>
</reference>
<feature type="signal peptide" evidence="10">
    <location>
        <begin position="1"/>
        <end position="29"/>
    </location>
</feature>
<dbReference type="Gene3D" id="2.80.10.50">
    <property type="match status" value="1"/>
</dbReference>
<dbReference type="Proteomes" id="UP000028045">
    <property type="component" value="Unassembled WGS sequence"/>
</dbReference>
<dbReference type="AlphaFoldDB" id="A0A084B197"/>
<dbReference type="InterPro" id="IPR007934">
    <property type="entry name" value="AbfB_ABD"/>
</dbReference>
<dbReference type="GO" id="GO:0046556">
    <property type="term" value="F:alpha-L-arabinofuranosidase activity"/>
    <property type="evidence" value="ECO:0007669"/>
    <property type="project" value="UniProtKB-EC"/>
</dbReference>
<dbReference type="EMBL" id="KL648331">
    <property type="protein sequence ID" value="KEY71326.1"/>
    <property type="molecule type" value="Genomic_DNA"/>
</dbReference>
<dbReference type="EC" id="3.2.1.55" evidence="3"/>
<dbReference type="GO" id="GO:0046373">
    <property type="term" value="P:L-arabinose metabolic process"/>
    <property type="evidence" value="ECO:0007669"/>
    <property type="project" value="InterPro"/>
</dbReference>
<evidence type="ECO:0000313" key="13">
    <source>
        <dbReference type="Proteomes" id="UP000028045"/>
    </source>
</evidence>